<feature type="compositionally biased region" description="Basic and acidic residues" evidence="1">
    <location>
        <begin position="107"/>
        <end position="119"/>
    </location>
</feature>
<accession>A0A9P6PSM1</accession>
<name>A0A9P6PSM1_9FUNG</name>
<feature type="compositionally biased region" description="Basic and acidic residues" evidence="1">
    <location>
        <begin position="412"/>
        <end position="428"/>
    </location>
</feature>
<evidence type="ECO:0000313" key="4">
    <source>
        <dbReference type="Proteomes" id="UP000807716"/>
    </source>
</evidence>
<evidence type="ECO:0000256" key="2">
    <source>
        <dbReference type="SAM" id="Phobius"/>
    </source>
</evidence>
<keyword evidence="4" id="KW-1185">Reference proteome</keyword>
<feature type="region of interest" description="Disordered" evidence="1">
    <location>
        <begin position="193"/>
        <end position="214"/>
    </location>
</feature>
<feature type="region of interest" description="Disordered" evidence="1">
    <location>
        <begin position="273"/>
        <end position="368"/>
    </location>
</feature>
<feature type="compositionally biased region" description="Low complexity" evidence="1">
    <location>
        <begin position="147"/>
        <end position="156"/>
    </location>
</feature>
<feature type="compositionally biased region" description="Low complexity" evidence="1">
    <location>
        <begin position="273"/>
        <end position="303"/>
    </location>
</feature>
<feature type="compositionally biased region" description="Gly residues" evidence="1">
    <location>
        <begin position="327"/>
        <end position="353"/>
    </location>
</feature>
<keyword evidence="2" id="KW-0812">Transmembrane</keyword>
<organism evidence="3 4">
    <name type="scientific">Actinomortierella ambigua</name>
    <dbReference type="NCBI Taxonomy" id="1343610"/>
    <lineage>
        <taxon>Eukaryota</taxon>
        <taxon>Fungi</taxon>
        <taxon>Fungi incertae sedis</taxon>
        <taxon>Mucoromycota</taxon>
        <taxon>Mortierellomycotina</taxon>
        <taxon>Mortierellomycetes</taxon>
        <taxon>Mortierellales</taxon>
        <taxon>Mortierellaceae</taxon>
        <taxon>Actinomortierella</taxon>
    </lineage>
</organism>
<feature type="compositionally biased region" description="Low complexity" evidence="1">
    <location>
        <begin position="389"/>
        <end position="400"/>
    </location>
</feature>
<protein>
    <submittedName>
        <fullName evidence="3">Uncharacterized protein</fullName>
    </submittedName>
</protein>
<dbReference type="OrthoDB" id="2387083at2759"/>
<feature type="region of interest" description="Disordered" evidence="1">
    <location>
        <begin position="389"/>
        <end position="431"/>
    </location>
</feature>
<proteinExistence type="predicted"/>
<keyword evidence="2" id="KW-0472">Membrane</keyword>
<feature type="region of interest" description="Disordered" evidence="1">
    <location>
        <begin position="444"/>
        <end position="481"/>
    </location>
</feature>
<feature type="compositionally biased region" description="Polar residues" evidence="1">
    <location>
        <begin position="310"/>
        <end position="319"/>
    </location>
</feature>
<dbReference type="Proteomes" id="UP000807716">
    <property type="component" value="Unassembled WGS sequence"/>
</dbReference>
<dbReference type="AlphaFoldDB" id="A0A9P6PSM1"/>
<evidence type="ECO:0000256" key="1">
    <source>
        <dbReference type="SAM" id="MobiDB-lite"/>
    </source>
</evidence>
<comment type="caution">
    <text evidence="3">The sequence shown here is derived from an EMBL/GenBank/DDBJ whole genome shotgun (WGS) entry which is preliminary data.</text>
</comment>
<dbReference type="EMBL" id="JAAAJB010000690">
    <property type="protein sequence ID" value="KAG0252100.1"/>
    <property type="molecule type" value="Genomic_DNA"/>
</dbReference>
<keyword evidence="2" id="KW-1133">Transmembrane helix</keyword>
<gene>
    <name evidence="3" type="ORF">DFQ27_008292</name>
</gene>
<feature type="compositionally biased region" description="Polar residues" evidence="1">
    <location>
        <begin position="461"/>
        <end position="480"/>
    </location>
</feature>
<feature type="transmembrane region" description="Helical" evidence="2">
    <location>
        <begin position="43"/>
        <end position="65"/>
    </location>
</feature>
<reference evidence="3" key="1">
    <citation type="journal article" date="2020" name="Fungal Divers.">
        <title>Resolving the Mortierellaceae phylogeny through synthesis of multi-gene phylogenetics and phylogenomics.</title>
        <authorList>
            <person name="Vandepol N."/>
            <person name="Liber J."/>
            <person name="Desiro A."/>
            <person name="Na H."/>
            <person name="Kennedy M."/>
            <person name="Barry K."/>
            <person name="Grigoriev I.V."/>
            <person name="Miller A.N."/>
            <person name="O'Donnell K."/>
            <person name="Stajich J.E."/>
            <person name="Bonito G."/>
        </authorList>
    </citation>
    <scope>NUCLEOTIDE SEQUENCE</scope>
    <source>
        <strain evidence="3">BC1065</strain>
    </source>
</reference>
<feature type="region of interest" description="Disordered" evidence="1">
    <location>
        <begin position="107"/>
        <end position="170"/>
    </location>
</feature>
<evidence type="ECO:0000313" key="3">
    <source>
        <dbReference type="EMBL" id="KAG0252100.1"/>
    </source>
</evidence>
<sequence>MIRHIYPPWHKPAQRFLFALGAIILITLPAVYGTTDAISSEALALILALYFGFWFVFSLVVRFAIPSLRVESTLPTYTHAPVPTPVLHTPKKNAVPAAPAIRVHSSEPEILPGHDDPHQQSRKKKKSARLILIDGDNYQGEGGQETSSSSRSSSDSIEYGTKGSRHMNETKGAYDNVHVYTPTIAISMANEDDDQATTHPGPPPPTPSVSNGVKKSSLNVTFEHNGRPQHQRLNSGASDTFPTYAAYRQAQHGSFDTFAQRIRRALTAAAATVKTAPESASPGPSSSSSPSSSSLSPAPIVSDSSDKNLPMSSISTSNDHLYPPPLGSGGARVGAGAGPGPGTGAGTGAGAGSGTTPQSGRSRSTSAASVLSDIAERFRTGTLLFSRSLSRSHSLHSGFRQHVDEDEEEGEDRGREREQETDSSHEEGGSATVARAITTAAMAASTHHTGKTRSRAVSDAATLSSVTGARHQSQDGSTILRSPELVRSHSALPDITTTATATASISTTTIIGGER</sequence>